<feature type="binding site" evidence="12">
    <location>
        <begin position="164"/>
        <end position="167"/>
    </location>
    <ligand>
        <name>substrate</name>
    </ligand>
</feature>
<evidence type="ECO:0000313" key="15">
    <source>
        <dbReference type="EMBL" id="CAI8037121.1"/>
    </source>
</evidence>
<dbReference type="SUPFAM" id="SSF56235">
    <property type="entry name" value="N-terminal nucleophile aminohydrolases (Ntn hydrolases)"/>
    <property type="match status" value="1"/>
</dbReference>
<keyword evidence="2" id="KW-0645">Protease</keyword>
<comment type="caution">
    <text evidence="15">The sequence shown here is derived from an EMBL/GenBank/DDBJ whole genome shotgun (WGS) entry which is preliminary data.</text>
</comment>
<comment type="function">
    <text evidence="6">Cleaves the GlcNAc-Asn bond which joins oligosaccharides to the peptide of asparagine-linked glycoproteins.</text>
</comment>
<evidence type="ECO:0000256" key="12">
    <source>
        <dbReference type="PIRSR" id="PIRSR600246-2"/>
    </source>
</evidence>
<dbReference type="EMBL" id="CASHTH010002911">
    <property type="protein sequence ID" value="CAI8037121.1"/>
    <property type="molecule type" value="Genomic_DNA"/>
</dbReference>
<evidence type="ECO:0000256" key="9">
    <source>
        <dbReference type="ARBA" id="ARBA00079301"/>
    </source>
</evidence>
<comment type="similarity">
    <text evidence="1">Belongs to the Ntn-hydrolase family.</text>
</comment>
<dbReference type="EC" id="3.5.1.26" evidence="7"/>
<evidence type="ECO:0000256" key="11">
    <source>
        <dbReference type="PIRSR" id="PIRSR600246-1"/>
    </source>
</evidence>
<dbReference type="AlphaFoldDB" id="A0AA35X244"/>
<sequence length="250" mass="26228">MARCRGGGVFAAFSLSAVGVLLLNSSVVHSQLLPVVINTWPFVNANYKAVQVVLKNGSHLDAVEAGCSECEVEQCDGTVGYGGSPDEKGQTTLDAMIMDGVKRPVIDSKNHDTIGMIVIDEMGRIACGTSTNGASHKIPGRVGDSPIAGAGCYVDQDVGGAAATGDGDLMMRFLPAYQAVEGMKQGLTPTKAVLEALNRIIAYHPDFSGALIAVNVTGHYGAAYHGFSSFHYTVFNPELKNSTVINAEVY</sequence>
<evidence type="ECO:0000256" key="6">
    <source>
        <dbReference type="ARBA" id="ARBA00053295"/>
    </source>
</evidence>
<accession>A0AA35X244</accession>
<dbReference type="Proteomes" id="UP001174909">
    <property type="component" value="Unassembled WGS sequence"/>
</dbReference>
<evidence type="ECO:0000256" key="7">
    <source>
        <dbReference type="ARBA" id="ARBA00066729"/>
    </source>
</evidence>
<dbReference type="Pfam" id="PF01112">
    <property type="entry name" value="Asparaginase_2"/>
    <property type="match status" value="2"/>
</dbReference>
<dbReference type="Gene3D" id="3.60.20.30">
    <property type="entry name" value="(Glycosyl)asparaginase"/>
    <property type="match status" value="1"/>
</dbReference>
<gene>
    <name evidence="15" type="ORF">GBAR_LOCUS20765</name>
</gene>
<dbReference type="PANTHER" id="PTHR10188:SF6">
    <property type="entry name" value="N(4)-(BETA-N-ACETYLGLUCOSAMINYL)-L-ASPARAGINASE"/>
    <property type="match status" value="1"/>
</dbReference>
<keyword evidence="4" id="KW-0068">Autocatalytic cleavage</keyword>
<dbReference type="GO" id="GO:0008233">
    <property type="term" value="F:peptidase activity"/>
    <property type="evidence" value="ECO:0007669"/>
    <property type="project" value="UniProtKB-KW"/>
</dbReference>
<evidence type="ECO:0000256" key="2">
    <source>
        <dbReference type="ARBA" id="ARBA00022670"/>
    </source>
</evidence>
<reference evidence="15" key="1">
    <citation type="submission" date="2023-03" db="EMBL/GenBank/DDBJ databases">
        <authorList>
            <person name="Steffen K."/>
            <person name="Cardenas P."/>
        </authorList>
    </citation>
    <scope>NUCLEOTIDE SEQUENCE</scope>
</reference>
<evidence type="ECO:0000256" key="13">
    <source>
        <dbReference type="PIRSR" id="PIRSR600246-3"/>
    </source>
</evidence>
<dbReference type="InterPro" id="IPR000246">
    <property type="entry name" value="Peptidase_T2"/>
</dbReference>
<evidence type="ECO:0000256" key="8">
    <source>
        <dbReference type="ARBA" id="ARBA00078726"/>
    </source>
</evidence>
<evidence type="ECO:0000256" key="14">
    <source>
        <dbReference type="SAM" id="SignalP"/>
    </source>
</evidence>
<feature type="signal peptide" evidence="14">
    <location>
        <begin position="1"/>
        <end position="30"/>
    </location>
</feature>
<feature type="active site" description="Nucleophile" evidence="11">
    <location>
        <position position="113"/>
    </location>
</feature>
<evidence type="ECO:0000256" key="10">
    <source>
        <dbReference type="ARBA" id="ARBA00080645"/>
    </source>
</evidence>
<dbReference type="FunFam" id="3.60.20.30:FF:000003">
    <property type="entry name" value="N(4)-(Beta-N-acetylglucosaminyl)-L-asparaginase isoform X1"/>
    <property type="match status" value="1"/>
</dbReference>
<protein>
    <recommendedName>
        <fullName evidence="7">N(4)-(beta-N-acetylglucosaminyl)-L-asparaginase</fullName>
        <ecNumber evidence="7">3.5.1.26</ecNumber>
    </recommendedName>
    <alternativeName>
        <fullName evidence="9">Aspartylglucosaminidase</fullName>
    </alternativeName>
    <alternativeName>
        <fullName evidence="8">Glycosylasparaginase</fullName>
    </alternativeName>
    <alternativeName>
        <fullName evidence="10">N4-(N-acetyl-beta-glucosaminyl)-L-asparagine amidase</fullName>
    </alternativeName>
</protein>
<organism evidence="15 16">
    <name type="scientific">Geodia barretti</name>
    <name type="common">Barrett's horny sponge</name>
    <dbReference type="NCBI Taxonomy" id="519541"/>
    <lineage>
        <taxon>Eukaryota</taxon>
        <taxon>Metazoa</taxon>
        <taxon>Porifera</taxon>
        <taxon>Demospongiae</taxon>
        <taxon>Heteroscleromorpha</taxon>
        <taxon>Tetractinellida</taxon>
        <taxon>Astrophorina</taxon>
        <taxon>Geodiidae</taxon>
        <taxon>Geodia</taxon>
    </lineage>
</organism>
<keyword evidence="16" id="KW-1185">Reference proteome</keyword>
<evidence type="ECO:0000313" key="16">
    <source>
        <dbReference type="Proteomes" id="UP001174909"/>
    </source>
</evidence>
<proteinExistence type="inferred from homology"/>
<evidence type="ECO:0000256" key="1">
    <source>
        <dbReference type="ARBA" id="ARBA00010872"/>
    </source>
</evidence>
<dbReference type="InterPro" id="IPR029055">
    <property type="entry name" value="Ntn_hydrolases_N"/>
</dbReference>
<dbReference type="CDD" id="cd04513">
    <property type="entry name" value="Glycosylasparaginase"/>
    <property type="match status" value="1"/>
</dbReference>
<evidence type="ECO:0000256" key="4">
    <source>
        <dbReference type="ARBA" id="ARBA00022813"/>
    </source>
</evidence>
<dbReference type="GO" id="GO:0006508">
    <property type="term" value="P:proteolysis"/>
    <property type="evidence" value="ECO:0007669"/>
    <property type="project" value="UniProtKB-KW"/>
</dbReference>
<feature type="binding site" evidence="12">
    <location>
        <begin position="141"/>
        <end position="144"/>
    </location>
    <ligand>
        <name>substrate</name>
    </ligand>
</feature>
<name>A0AA35X244_GEOBA</name>
<feature type="chain" id="PRO_5041446942" description="N(4)-(beta-N-acetylglucosaminyl)-L-asparaginase" evidence="14">
    <location>
        <begin position="31"/>
        <end position="250"/>
    </location>
</feature>
<dbReference type="PANTHER" id="PTHR10188">
    <property type="entry name" value="L-ASPARAGINASE"/>
    <property type="match status" value="1"/>
</dbReference>
<dbReference type="GO" id="GO:0003948">
    <property type="term" value="F:N4-(beta-N-acetylglucosaminyl)-L-asparaginase activity"/>
    <property type="evidence" value="ECO:0007669"/>
    <property type="project" value="UniProtKB-EC"/>
</dbReference>
<dbReference type="GO" id="GO:0005764">
    <property type="term" value="C:lysosome"/>
    <property type="evidence" value="ECO:0007669"/>
    <property type="project" value="TreeGrafter"/>
</dbReference>
<feature type="site" description="Cleavage; by autolysis" evidence="13">
    <location>
        <begin position="112"/>
        <end position="113"/>
    </location>
</feature>
<comment type="catalytic activity">
    <reaction evidence="5">
        <text>N(4)-(beta-N-acetyl-D-glucosaminyl)-L-asparagine + H2O = N-acetyl-beta-D-glucosaminylamine + L-aspartate + H(+)</text>
        <dbReference type="Rhea" id="RHEA:11544"/>
        <dbReference type="ChEBI" id="CHEBI:15377"/>
        <dbReference type="ChEBI" id="CHEBI:15378"/>
        <dbReference type="ChEBI" id="CHEBI:15947"/>
        <dbReference type="ChEBI" id="CHEBI:29991"/>
        <dbReference type="ChEBI" id="CHEBI:58080"/>
        <dbReference type="EC" id="3.5.1.26"/>
    </reaction>
</comment>
<evidence type="ECO:0000256" key="5">
    <source>
        <dbReference type="ARBA" id="ARBA00050421"/>
    </source>
</evidence>
<keyword evidence="14" id="KW-0732">Signal</keyword>
<evidence type="ECO:0000256" key="3">
    <source>
        <dbReference type="ARBA" id="ARBA00022801"/>
    </source>
</evidence>
<keyword evidence="3" id="KW-0378">Hydrolase</keyword>